<evidence type="ECO:0000256" key="4">
    <source>
        <dbReference type="ARBA" id="ARBA00022842"/>
    </source>
</evidence>
<dbReference type="SUPFAM" id="SSF56655">
    <property type="entry name" value="Carbohydrate phosphatase"/>
    <property type="match status" value="1"/>
</dbReference>
<dbReference type="PANTHER" id="PTHR20854:SF4">
    <property type="entry name" value="INOSITOL-1-MONOPHOSPHATASE-RELATED"/>
    <property type="match status" value="1"/>
</dbReference>
<accession>A0ABU2WE51</accession>
<evidence type="ECO:0000256" key="1">
    <source>
        <dbReference type="ARBA" id="ARBA00009759"/>
    </source>
</evidence>
<dbReference type="InterPro" id="IPR020583">
    <property type="entry name" value="Inositol_monoP_metal-BS"/>
</dbReference>
<reference evidence="5 6" key="1">
    <citation type="submission" date="2023-09" db="EMBL/GenBank/DDBJ databases">
        <authorList>
            <person name="Rey-Velasco X."/>
        </authorList>
    </citation>
    <scope>NUCLEOTIDE SEQUENCE [LARGE SCALE GENOMIC DNA]</scope>
    <source>
        <strain evidence="5 6">W345</strain>
    </source>
</reference>
<keyword evidence="2" id="KW-0479">Metal-binding</keyword>
<dbReference type="Proteomes" id="UP001254608">
    <property type="component" value="Unassembled WGS sequence"/>
</dbReference>
<comment type="similarity">
    <text evidence="1">Belongs to the inositol monophosphatase superfamily.</text>
</comment>
<organism evidence="5 6">
    <name type="scientific">Banduia mediterranea</name>
    <dbReference type="NCBI Taxonomy" id="3075609"/>
    <lineage>
        <taxon>Bacteria</taxon>
        <taxon>Pseudomonadati</taxon>
        <taxon>Pseudomonadota</taxon>
        <taxon>Gammaproteobacteria</taxon>
        <taxon>Nevskiales</taxon>
        <taxon>Algiphilaceae</taxon>
        <taxon>Banduia</taxon>
    </lineage>
</organism>
<dbReference type="Gene3D" id="3.30.540.10">
    <property type="entry name" value="Fructose-1,6-Bisphosphatase, subunit A, domain 1"/>
    <property type="match status" value="1"/>
</dbReference>
<dbReference type="PANTHER" id="PTHR20854">
    <property type="entry name" value="INOSITOL MONOPHOSPHATASE"/>
    <property type="match status" value="1"/>
</dbReference>
<evidence type="ECO:0000256" key="2">
    <source>
        <dbReference type="ARBA" id="ARBA00022723"/>
    </source>
</evidence>
<name>A0ABU2WE51_9GAMM</name>
<dbReference type="Pfam" id="PF00459">
    <property type="entry name" value="Inositol_P"/>
    <property type="match status" value="1"/>
</dbReference>
<evidence type="ECO:0000313" key="6">
    <source>
        <dbReference type="Proteomes" id="UP001254608"/>
    </source>
</evidence>
<protein>
    <submittedName>
        <fullName evidence="5">Inositol monophosphatase family protein</fullName>
    </submittedName>
</protein>
<dbReference type="InterPro" id="IPR000760">
    <property type="entry name" value="Inositol_monophosphatase-like"/>
</dbReference>
<evidence type="ECO:0000256" key="3">
    <source>
        <dbReference type="ARBA" id="ARBA00022801"/>
    </source>
</evidence>
<proteinExistence type="inferred from homology"/>
<evidence type="ECO:0000313" key="5">
    <source>
        <dbReference type="EMBL" id="MDT0495793.1"/>
    </source>
</evidence>
<dbReference type="PROSITE" id="PS00629">
    <property type="entry name" value="IMP_1"/>
    <property type="match status" value="1"/>
</dbReference>
<dbReference type="PRINTS" id="PR00377">
    <property type="entry name" value="IMPHPHTASES"/>
</dbReference>
<keyword evidence="3" id="KW-0378">Hydrolase</keyword>
<sequence>MSNATSNPYLQAALEAADAAAQVIRTAYAQPFDVRYKQDASPVTEVDENAEKAIKQVLQTRFPEHGFFGEEFGRENADADFLWLIDPIDGTKSFVRRYPVFSTQIALMQRGDLIVGVSSAPCWYGTERLWAARGEGAWFARDDETPRPLAVSKVDRLDRATLSTGNLKSLAQSPAWMRFGELIPRLHRIRGYGDFLHYHWLADGKLDAVLESDLNILDIAALTVILREAGAVVSELDGGEVNLDTRNLLAAVPALHPMLLEALAYTSG</sequence>
<keyword evidence="6" id="KW-1185">Reference proteome</keyword>
<dbReference type="EMBL" id="JAVRIC010000001">
    <property type="protein sequence ID" value="MDT0495793.1"/>
    <property type="molecule type" value="Genomic_DNA"/>
</dbReference>
<dbReference type="Gene3D" id="3.40.190.80">
    <property type="match status" value="1"/>
</dbReference>
<gene>
    <name evidence="5" type="ORF">RM530_00215</name>
</gene>
<comment type="caution">
    <text evidence="5">The sequence shown here is derived from an EMBL/GenBank/DDBJ whole genome shotgun (WGS) entry which is preliminary data.</text>
</comment>
<keyword evidence="4" id="KW-0460">Magnesium</keyword>